<proteinExistence type="predicted"/>
<dbReference type="GO" id="GO:0006644">
    <property type="term" value="P:phospholipid metabolic process"/>
    <property type="evidence" value="ECO:0007669"/>
    <property type="project" value="InterPro"/>
</dbReference>
<dbReference type="GO" id="GO:0005576">
    <property type="term" value="C:extracellular region"/>
    <property type="evidence" value="ECO:0007669"/>
    <property type="project" value="UniProtKB-SubCell"/>
</dbReference>
<feature type="region of interest" description="Disordered" evidence="3">
    <location>
        <begin position="127"/>
        <end position="150"/>
    </location>
</feature>
<dbReference type="AlphaFoldDB" id="A0AAV7D0Y6"/>
<accession>A0AAV7D0Y6</accession>
<dbReference type="Gene3D" id="1.20.90.10">
    <property type="entry name" value="Phospholipase A2 domain"/>
    <property type="match status" value="1"/>
</dbReference>
<dbReference type="PANTHER" id="PTHR12253">
    <property type="entry name" value="RH14732P"/>
    <property type="match status" value="1"/>
</dbReference>
<feature type="compositionally biased region" description="Pro residues" evidence="3">
    <location>
        <begin position="136"/>
        <end position="147"/>
    </location>
</feature>
<name>A0AAV7D0Y6_ENGPU</name>
<sequence>MFSHLCCRTGEHKETDSCCRTHDHCEHVIHPFTSSYGYRNFLWHTISHCQCDTQFKDCLRRVNDTASRVVGQAFFNVIQVQCFEFSVTEQCVERHWYGWCKKYKNITVAVPRESGLYDYGGDLIDKPVQTKDEEPSQPPSLELPPGQPTLGQVMQATEDLLKIMVTISPTTSPDQITTTNAAKKKKDKTKQKERKNKKGKGLKGKRKNRLNKEKVKSPAKDIWGEEIAKNERGLVVNTPMDSILDIGQDPFNDILNDEPIRNVDSRATTITPTIKNDMFKGITTTPPQETRPSTEKPKRKNRKEGKGKKERRKKPKKASRVPDGM</sequence>
<gene>
    <name evidence="5" type="ORF">GDO81_006758</name>
</gene>
<keyword evidence="6" id="KW-1185">Reference proteome</keyword>
<evidence type="ECO:0000259" key="4">
    <source>
        <dbReference type="Pfam" id="PF05826"/>
    </source>
</evidence>
<dbReference type="GO" id="GO:0004623">
    <property type="term" value="F:phospholipase A2 activity"/>
    <property type="evidence" value="ECO:0007669"/>
    <property type="project" value="InterPro"/>
</dbReference>
<evidence type="ECO:0000313" key="6">
    <source>
        <dbReference type="Proteomes" id="UP000824782"/>
    </source>
</evidence>
<feature type="compositionally biased region" description="Polar residues" evidence="3">
    <location>
        <begin position="171"/>
        <end position="181"/>
    </location>
</feature>
<dbReference type="InterPro" id="IPR036444">
    <property type="entry name" value="PLipase_A2_dom_sf"/>
</dbReference>
<evidence type="ECO:0000313" key="5">
    <source>
        <dbReference type="EMBL" id="KAG8590416.1"/>
    </source>
</evidence>
<dbReference type="Proteomes" id="UP000824782">
    <property type="component" value="Unassembled WGS sequence"/>
</dbReference>
<protein>
    <recommendedName>
        <fullName evidence="4">Phospholipase A2-like central domain-containing protein</fullName>
    </recommendedName>
</protein>
<feature type="compositionally biased region" description="Basic residues" evidence="3">
    <location>
        <begin position="182"/>
        <end position="209"/>
    </location>
</feature>
<feature type="compositionally biased region" description="Polar residues" evidence="3">
    <location>
        <begin position="282"/>
        <end position="291"/>
    </location>
</feature>
<evidence type="ECO:0000256" key="1">
    <source>
        <dbReference type="ARBA" id="ARBA00004613"/>
    </source>
</evidence>
<feature type="domain" description="Phospholipase A2-like central" evidence="4">
    <location>
        <begin position="9"/>
        <end position="85"/>
    </location>
</feature>
<feature type="region of interest" description="Disordered" evidence="3">
    <location>
        <begin position="273"/>
        <end position="325"/>
    </location>
</feature>
<dbReference type="InterPro" id="IPR016090">
    <property type="entry name" value="PLA2-like_dom"/>
</dbReference>
<comment type="caution">
    <text evidence="5">The sequence shown here is derived from an EMBL/GenBank/DDBJ whole genome shotgun (WGS) entry which is preliminary data.</text>
</comment>
<comment type="subcellular location">
    <subcellularLocation>
        <location evidence="1">Secreted</location>
    </subcellularLocation>
</comment>
<dbReference type="EMBL" id="WNYA01000002">
    <property type="protein sequence ID" value="KAG8590416.1"/>
    <property type="molecule type" value="Genomic_DNA"/>
</dbReference>
<dbReference type="InterPro" id="IPR033113">
    <property type="entry name" value="PLA2_histidine"/>
</dbReference>
<dbReference type="GO" id="GO:0050482">
    <property type="term" value="P:arachidonate secretion"/>
    <property type="evidence" value="ECO:0007669"/>
    <property type="project" value="InterPro"/>
</dbReference>
<keyword evidence="2" id="KW-0964">Secreted</keyword>
<organism evidence="5 6">
    <name type="scientific">Engystomops pustulosus</name>
    <name type="common">Tungara frog</name>
    <name type="synonym">Physalaemus pustulosus</name>
    <dbReference type="NCBI Taxonomy" id="76066"/>
    <lineage>
        <taxon>Eukaryota</taxon>
        <taxon>Metazoa</taxon>
        <taxon>Chordata</taxon>
        <taxon>Craniata</taxon>
        <taxon>Vertebrata</taxon>
        <taxon>Euteleostomi</taxon>
        <taxon>Amphibia</taxon>
        <taxon>Batrachia</taxon>
        <taxon>Anura</taxon>
        <taxon>Neobatrachia</taxon>
        <taxon>Hyloidea</taxon>
        <taxon>Leptodactylidae</taxon>
        <taxon>Leiuperinae</taxon>
        <taxon>Engystomops</taxon>
    </lineage>
</organism>
<feature type="region of interest" description="Disordered" evidence="3">
    <location>
        <begin position="171"/>
        <end position="217"/>
    </location>
</feature>
<evidence type="ECO:0000256" key="3">
    <source>
        <dbReference type="SAM" id="MobiDB-lite"/>
    </source>
</evidence>
<dbReference type="PROSITE" id="PS00118">
    <property type="entry name" value="PA2_HIS"/>
    <property type="match status" value="1"/>
</dbReference>
<dbReference type="SUPFAM" id="SSF48619">
    <property type="entry name" value="Phospholipase A2, PLA2"/>
    <property type="match status" value="1"/>
</dbReference>
<evidence type="ECO:0000256" key="2">
    <source>
        <dbReference type="ARBA" id="ARBA00022525"/>
    </source>
</evidence>
<dbReference type="Pfam" id="PF05826">
    <property type="entry name" value="Phospholip_A2_2"/>
    <property type="match status" value="1"/>
</dbReference>
<reference evidence="5" key="1">
    <citation type="thesis" date="2020" institute="ProQuest LLC" country="789 East Eisenhower Parkway, Ann Arbor, MI, USA">
        <title>Comparative Genomics and Chromosome Evolution.</title>
        <authorList>
            <person name="Mudd A.B."/>
        </authorList>
    </citation>
    <scope>NUCLEOTIDE SEQUENCE</scope>
    <source>
        <strain evidence="5">237g6f4</strain>
        <tissue evidence="5">Blood</tissue>
    </source>
</reference>
<feature type="compositionally biased region" description="Basic residues" evidence="3">
    <location>
        <begin position="297"/>
        <end position="319"/>
    </location>
</feature>